<evidence type="ECO:0000313" key="4">
    <source>
        <dbReference type="Proteomes" id="UP001623660"/>
    </source>
</evidence>
<dbReference type="PANTHER" id="PTHR30005:SF0">
    <property type="entry name" value="RETROGRADE REGULATION PROTEIN 2"/>
    <property type="match status" value="1"/>
</dbReference>
<evidence type="ECO:0000256" key="1">
    <source>
        <dbReference type="ARBA" id="ARBA00007125"/>
    </source>
</evidence>
<protein>
    <submittedName>
        <fullName evidence="3">HD domain-containing protein</fullName>
    </submittedName>
</protein>
<name>A0ABW8SM95_9CLOT</name>
<feature type="domain" description="Ppx/GppA phosphatase C-terminal" evidence="2">
    <location>
        <begin position="26"/>
        <end position="167"/>
    </location>
</feature>
<dbReference type="Gene3D" id="1.10.3210.10">
    <property type="entry name" value="Hypothetical protein af1432"/>
    <property type="match status" value="1"/>
</dbReference>
<keyword evidence="4" id="KW-1185">Reference proteome</keyword>
<dbReference type="SUPFAM" id="SSF109604">
    <property type="entry name" value="HD-domain/PDEase-like"/>
    <property type="match status" value="1"/>
</dbReference>
<dbReference type="InterPro" id="IPR048950">
    <property type="entry name" value="Ppx_GppA_C"/>
</dbReference>
<proteinExistence type="inferred from homology"/>
<sequence length="199" mass="23311">MAGIESYLSETEQIVVLNKYNIHDIALHQKKVAHYAVKLFDSMKEYYKFAEKDRDILYYSALLHDIGYFINKQGHHKHTKYLILTEPMLNKIPKDIKILIAFIAGGHRKSIDHGIKIYPDEIQLKILQLIALLRISDALDHTHKLKISLEKIELKNKTLKLSINGEKTIKIINKFEKKSTLFRKVFNIPIELEHNHLLF</sequence>
<dbReference type="RefSeq" id="WP_406793276.1">
    <property type="nucleotide sequence ID" value="NZ_JBJHZX010000026.1"/>
</dbReference>
<reference evidence="3 4" key="1">
    <citation type="submission" date="2024-11" db="EMBL/GenBank/DDBJ databases">
        <authorList>
            <person name="Heng Y.C."/>
            <person name="Lim A.C.H."/>
            <person name="Lee J.K.Y."/>
            <person name="Kittelmann S."/>
        </authorList>
    </citation>
    <scope>NUCLEOTIDE SEQUENCE [LARGE SCALE GENOMIC DNA]</scope>
    <source>
        <strain evidence="3 4">WILCCON 0269</strain>
    </source>
</reference>
<organism evidence="3 4">
    <name type="scientific">Candidatus Clostridium eludens</name>
    <dbReference type="NCBI Taxonomy" id="3381663"/>
    <lineage>
        <taxon>Bacteria</taxon>
        <taxon>Bacillati</taxon>
        <taxon>Bacillota</taxon>
        <taxon>Clostridia</taxon>
        <taxon>Eubacteriales</taxon>
        <taxon>Clostridiaceae</taxon>
        <taxon>Clostridium</taxon>
    </lineage>
</organism>
<gene>
    <name evidence="3" type="ORF">ACJDU8_16635</name>
</gene>
<evidence type="ECO:0000313" key="3">
    <source>
        <dbReference type="EMBL" id="MFL0197172.1"/>
    </source>
</evidence>
<dbReference type="Pfam" id="PF21447">
    <property type="entry name" value="Ppx-GppA_III"/>
    <property type="match status" value="1"/>
</dbReference>
<accession>A0ABW8SM95</accession>
<comment type="caution">
    <text evidence="3">The sequence shown here is derived from an EMBL/GenBank/DDBJ whole genome shotgun (WGS) entry which is preliminary data.</text>
</comment>
<dbReference type="InterPro" id="IPR050273">
    <property type="entry name" value="GppA/Ppx_hydrolase"/>
</dbReference>
<evidence type="ECO:0000259" key="2">
    <source>
        <dbReference type="Pfam" id="PF21447"/>
    </source>
</evidence>
<comment type="similarity">
    <text evidence="1">Belongs to the GppA/Ppx family.</text>
</comment>
<dbReference type="EMBL" id="JBJHZX010000026">
    <property type="protein sequence ID" value="MFL0197172.1"/>
    <property type="molecule type" value="Genomic_DNA"/>
</dbReference>
<dbReference type="Proteomes" id="UP001623660">
    <property type="component" value="Unassembled WGS sequence"/>
</dbReference>
<dbReference type="PANTHER" id="PTHR30005">
    <property type="entry name" value="EXOPOLYPHOSPHATASE"/>
    <property type="match status" value="1"/>
</dbReference>